<evidence type="ECO:0000256" key="12">
    <source>
        <dbReference type="ARBA" id="ARBA00023268"/>
    </source>
</evidence>
<keyword evidence="6 15" id="KW-0808">Transferase</keyword>
<dbReference type="GO" id="GO:0003919">
    <property type="term" value="F:FMN adenylyltransferase activity"/>
    <property type="evidence" value="ECO:0007669"/>
    <property type="project" value="UniProtKB-UniRule"/>
</dbReference>
<dbReference type="NCBIfam" id="TIGR00083">
    <property type="entry name" value="ribF"/>
    <property type="match status" value="1"/>
</dbReference>
<dbReference type="Pfam" id="PF06574">
    <property type="entry name" value="FAD_syn"/>
    <property type="match status" value="1"/>
</dbReference>
<evidence type="ECO:0000259" key="16">
    <source>
        <dbReference type="SMART" id="SM00904"/>
    </source>
</evidence>
<dbReference type="InterPro" id="IPR002606">
    <property type="entry name" value="Riboflavin_kinase_bac"/>
</dbReference>
<dbReference type="SUPFAM" id="SSF82114">
    <property type="entry name" value="Riboflavin kinase-like"/>
    <property type="match status" value="1"/>
</dbReference>
<keyword evidence="12" id="KW-0511">Multifunctional enzyme</keyword>
<dbReference type="Pfam" id="PF01687">
    <property type="entry name" value="Flavokinase"/>
    <property type="match status" value="1"/>
</dbReference>
<keyword evidence="8 15" id="KW-0547">Nucleotide-binding</keyword>
<evidence type="ECO:0000256" key="11">
    <source>
        <dbReference type="ARBA" id="ARBA00022840"/>
    </source>
</evidence>
<dbReference type="EMBL" id="JADKPV010000001">
    <property type="protein sequence ID" value="MBF4499987.1"/>
    <property type="molecule type" value="Genomic_DNA"/>
</dbReference>
<dbReference type="SMART" id="SM00904">
    <property type="entry name" value="Flavokinase"/>
    <property type="match status" value="1"/>
</dbReference>
<dbReference type="PANTHER" id="PTHR22749">
    <property type="entry name" value="RIBOFLAVIN KINASE/FMN ADENYLYLTRANSFERASE"/>
    <property type="match status" value="1"/>
</dbReference>
<dbReference type="UniPathway" id="UPA00276">
    <property type="reaction ID" value="UER00406"/>
</dbReference>
<dbReference type="AlphaFoldDB" id="A0A8J7KB13"/>
<dbReference type="InterPro" id="IPR015864">
    <property type="entry name" value="FAD_synthase"/>
</dbReference>
<dbReference type="EC" id="2.7.1.26" evidence="15"/>
<evidence type="ECO:0000256" key="1">
    <source>
        <dbReference type="ARBA" id="ARBA00002121"/>
    </source>
</evidence>
<comment type="catalytic activity">
    <reaction evidence="14 15">
        <text>FMN + ATP + H(+) = FAD + diphosphate</text>
        <dbReference type="Rhea" id="RHEA:17237"/>
        <dbReference type="ChEBI" id="CHEBI:15378"/>
        <dbReference type="ChEBI" id="CHEBI:30616"/>
        <dbReference type="ChEBI" id="CHEBI:33019"/>
        <dbReference type="ChEBI" id="CHEBI:57692"/>
        <dbReference type="ChEBI" id="CHEBI:58210"/>
        <dbReference type="EC" id="2.7.7.2"/>
    </reaction>
</comment>
<dbReference type="GO" id="GO:0009398">
    <property type="term" value="P:FMN biosynthetic process"/>
    <property type="evidence" value="ECO:0007669"/>
    <property type="project" value="UniProtKB-UniRule"/>
</dbReference>
<evidence type="ECO:0000256" key="9">
    <source>
        <dbReference type="ARBA" id="ARBA00022777"/>
    </source>
</evidence>
<evidence type="ECO:0000256" key="3">
    <source>
        <dbReference type="ARBA" id="ARBA00005201"/>
    </source>
</evidence>
<name>A0A8J7KB13_9BACL</name>
<dbReference type="NCBIfam" id="NF004160">
    <property type="entry name" value="PRK05627.1-3"/>
    <property type="match status" value="1"/>
</dbReference>
<dbReference type="GO" id="GO:0005524">
    <property type="term" value="F:ATP binding"/>
    <property type="evidence" value="ECO:0007669"/>
    <property type="project" value="UniProtKB-UniRule"/>
</dbReference>
<gene>
    <name evidence="17" type="ORF">IRY55_01325</name>
</gene>
<evidence type="ECO:0000256" key="15">
    <source>
        <dbReference type="PIRNR" id="PIRNR004491"/>
    </source>
</evidence>
<dbReference type="SUPFAM" id="SSF52374">
    <property type="entry name" value="Nucleotidylyl transferase"/>
    <property type="match status" value="1"/>
</dbReference>
<dbReference type="GO" id="GO:0008531">
    <property type="term" value="F:riboflavin kinase activity"/>
    <property type="evidence" value="ECO:0007669"/>
    <property type="project" value="UniProtKB-UniRule"/>
</dbReference>
<evidence type="ECO:0000313" key="17">
    <source>
        <dbReference type="EMBL" id="MBF4499987.1"/>
    </source>
</evidence>
<dbReference type="Proteomes" id="UP000622653">
    <property type="component" value="Unassembled WGS sequence"/>
</dbReference>
<dbReference type="InterPro" id="IPR015865">
    <property type="entry name" value="Riboflavin_kinase_bac/euk"/>
</dbReference>
<evidence type="ECO:0000256" key="8">
    <source>
        <dbReference type="ARBA" id="ARBA00022741"/>
    </source>
</evidence>
<dbReference type="FunFam" id="3.40.50.620:FF:000021">
    <property type="entry name" value="Riboflavin biosynthesis protein"/>
    <property type="match status" value="1"/>
</dbReference>
<dbReference type="UniPathway" id="UPA00277">
    <property type="reaction ID" value="UER00407"/>
</dbReference>
<evidence type="ECO:0000313" key="18">
    <source>
        <dbReference type="Proteomes" id="UP000622653"/>
    </source>
</evidence>
<dbReference type="InterPro" id="IPR023468">
    <property type="entry name" value="Riboflavin_kinase"/>
</dbReference>
<dbReference type="GO" id="GO:0006747">
    <property type="term" value="P:FAD biosynthetic process"/>
    <property type="evidence" value="ECO:0007669"/>
    <property type="project" value="UniProtKB-UniRule"/>
</dbReference>
<evidence type="ECO:0000256" key="13">
    <source>
        <dbReference type="ARBA" id="ARBA00047880"/>
    </source>
</evidence>
<feature type="domain" description="Riboflavin kinase" evidence="16">
    <location>
        <begin position="185"/>
        <end position="310"/>
    </location>
</feature>
<dbReference type="NCBIfam" id="NF004162">
    <property type="entry name" value="PRK05627.1-5"/>
    <property type="match status" value="1"/>
</dbReference>
<evidence type="ECO:0000256" key="14">
    <source>
        <dbReference type="ARBA" id="ARBA00049494"/>
    </source>
</evidence>
<evidence type="ECO:0000256" key="10">
    <source>
        <dbReference type="ARBA" id="ARBA00022827"/>
    </source>
</evidence>
<dbReference type="PIRSF" id="PIRSF004491">
    <property type="entry name" value="FAD_Synth"/>
    <property type="match status" value="1"/>
</dbReference>
<comment type="pathway">
    <text evidence="2 15">Cofactor biosynthesis; FAD biosynthesis; FAD from FMN: step 1/1.</text>
</comment>
<evidence type="ECO:0000256" key="5">
    <source>
        <dbReference type="ARBA" id="ARBA00022643"/>
    </source>
</evidence>
<dbReference type="GO" id="GO:0009231">
    <property type="term" value="P:riboflavin biosynthetic process"/>
    <property type="evidence" value="ECO:0007669"/>
    <property type="project" value="InterPro"/>
</dbReference>
<comment type="similarity">
    <text evidence="15">Belongs to the ribF family.</text>
</comment>
<dbReference type="FunFam" id="2.40.30.30:FF:000003">
    <property type="entry name" value="Riboflavin biosynthesis protein"/>
    <property type="match status" value="1"/>
</dbReference>
<dbReference type="InterPro" id="IPR014729">
    <property type="entry name" value="Rossmann-like_a/b/a_fold"/>
</dbReference>
<keyword evidence="18" id="KW-1185">Reference proteome</keyword>
<dbReference type="EC" id="2.7.7.2" evidence="15"/>
<proteinExistence type="inferred from homology"/>
<comment type="function">
    <text evidence="1">Catalyzes the phosphorylation of riboflavin to FMN followed by the adenylation of FMN to FAD.</text>
</comment>
<dbReference type="CDD" id="cd02064">
    <property type="entry name" value="FAD_synthetase_N"/>
    <property type="match status" value="1"/>
</dbReference>
<keyword evidence="10 15" id="KW-0274">FAD</keyword>
<evidence type="ECO:0000256" key="4">
    <source>
        <dbReference type="ARBA" id="ARBA00022630"/>
    </source>
</evidence>
<dbReference type="Gene3D" id="3.40.50.620">
    <property type="entry name" value="HUPs"/>
    <property type="match status" value="1"/>
</dbReference>
<keyword evidence="9 15" id="KW-0418">Kinase</keyword>
<reference evidence="17" key="1">
    <citation type="submission" date="2020-11" db="EMBL/GenBank/DDBJ databases">
        <title>Multidrug resistant novel bacterium Savagea serpentis sp. nov., isolated from the scats of a vine snake (Ahaetulla nasuta).</title>
        <authorList>
            <person name="Venkata Ramana V."/>
            <person name="Vikas Patil S."/>
            <person name="Yogita Lugani V."/>
        </authorList>
    </citation>
    <scope>NUCLEOTIDE SEQUENCE</scope>
    <source>
        <strain evidence="17">SN6</strain>
    </source>
</reference>
<evidence type="ECO:0000256" key="7">
    <source>
        <dbReference type="ARBA" id="ARBA00022695"/>
    </source>
</evidence>
<protein>
    <recommendedName>
        <fullName evidence="15">Riboflavin biosynthesis protein</fullName>
    </recommendedName>
    <domain>
        <recommendedName>
            <fullName evidence="15">Riboflavin kinase</fullName>
            <ecNumber evidence="15">2.7.1.26</ecNumber>
        </recommendedName>
        <alternativeName>
            <fullName evidence="15">Flavokinase</fullName>
        </alternativeName>
    </domain>
    <domain>
        <recommendedName>
            <fullName evidence="15">FMN adenylyltransferase</fullName>
            <ecNumber evidence="15">2.7.7.2</ecNumber>
        </recommendedName>
        <alternativeName>
            <fullName evidence="15">FAD pyrophosphorylase</fullName>
        </alternativeName>
        <alternativeName>
            <fullName evidence="15">FAD synthase</fullName>
        </alternativeName>
    </domain>
</protein>
<comment type="catalytic activity">
    <reaction evidence="13 15">
        <text>riboflavin + ATP = FMN + ADP + H(+)</text>
        <dbReference type="Rhea" id="RHEA:14357"/>
        <dbReference type="ChEBI" id="CHEBI:15378"/>
        <dbReference type="ChEBI" id="CHEBI:30616"/>
        <dbReference type="ChEBI" id="CHEBI:57986"/>
        <dbReference type="ChEBI" id="CHEBI:58210"/>
        <dbReference type="ChEBI" id="CHEBI:456216"/>
        <dbReference type="EC" id="2.7.1.26"/>
    </reaction>
</comment>
<dbReference type="PANTHER" id="PTHR22749:SF6">
    <property type="entry name" value="RIBOFLAVIN KINASE"/>
    <property type="match status" value="1"/>
</dbReference>
<accession>A0A8J7KB13</accession>
<sequence>MEIFHLQYPEQMTVPSLKTYSLALGFFDGVHHGHECVIQEALRVAKEKEITPAVMTFTPHPKRLFQKDCPERLYLTTKKEKERYLKKMGVEALFYVEFDWNLASLQPEQFIQCFIEDLNVKHVVAGFDFTFGVKGSGTMTTMEQLSAGRYTTTTVEEVAIDGETVSSTYIRHALQSGKIDLANRFLGRYYETDGIVVDGEKRGRQLGFPTANIEVHPELMLPLKGVYAVYFTVRGKRYKGVCNVGTVPTFNDGNTYTVEVHILNFDHMIYGEEVTVEWVARIRDEQKFDGIDALIAQIQADKESADAILDEVLA</sequence>
<evidence type="ECO:0000256" key="6">
    <source>
        <dbReference type="ARBA" id="ARBA00022679"/>
    </source>
</evidence>
<keyword evidence="7 15" id="KW-0548">Nucleotidyltransferase</keyword>
<dbReference type="Gene3D" id="2.40.30.30">
    <property type="entry name" value="Riboflavin kinase-like"/>
    <property type="match status" value="1"/>
</dbReference>
<keyword evidence="11 15" id="KW-0067">ATP-binding</keyword>
<keyword evidence="4 15" id="KW-0285">Flavoprotein</keyword>
<dbReference type="RefSeq" id="WP_194561455.1">
    <property type="nucleotide sequence ID" value="NZ_JADKPV010000001.1"/>
</dbReference>
<dbReference type="InterPro" id="IPR023465">
    <property type="entry name" value="Riboflavin_kinase_dom_sf"/>
</dbReference>
<keyword evidence="5 15" id="KW-0288">FMN</keyword>
<comment type="caution">
    <text evidence="17">The sequence shown here is derived from an EMBL/GenBank/DDBJ whole genome shotgun (WGS) entry which is preliminary data.</text>
</comment>
<organism evidence="17 18">
    <name type="scientific">Savagea serpentis</name>
    <dbReference type="NCBI Taxonomy" id="2785297"/>
    <lineage>
        <taxon>Bacteria</taxon>
        <taxon>Bacillati</taxon>
        <taxon>Bacillota</taxon>
        <taxon>Bacilli</taxon>
        <taxon>Bacillales</taxon>
        <taxon>Caryophanaceae</taxon>
        <taxon>Savagea</taxon>
    </lineage>
</organism>
<evidence type="ECO:0000256" key="2">
    <source>
        <dbReference type="ARBA" id="ARBA00004726"/>
    </source>
</evidence>
<comment type="pathway">
    <text evidence="3 15">Cofactor biosynthesis; FMN biosynthesis; FMN from riboflavin (ATP route): step 1/1.</text>
</comment>